<reference evidence="1" key="1">
    <citation type="submission" date="2020-03" db="EMBL/GenBank/DDBJ databases">
        <title>Molecular networking-based the target discovery of potent antiproliferative macrolactams: 5/6/7/16 polycyclic ansamycins and glycosylated trienomycin from Streptomyces cacaoi subsp. asoensis.</title>
        <authorList>
            <person name="Liu L.-L."/>
        </authorList>
    </citation>
    <scope>NUCLEOTIDE SEQUENCE [LARGE SCALE GENOMIC DNA]</scope>
    <source>
        <strain evidence="1">H2S5</strain>
    </source>
</reference>
<dbReference type="EMBL" id="CP049838">
    <property type="protein sequence ID" value="QJT06357.1"/>
    <property type="molecule type" value="Genomic_DNA"/>
</dbReference>
<dbReference type="RefSeq" id="WP_171401669.1">
    <property type="nucleotide sequence ID" value="NZ_CP049838.1"/>
</dbReference>
<evidence type="ECO:0000313" key="1">
    <source>
        <dbReference type="EMBL" id="QJT06357.1"/>
    </source>
</evidence>
<dbReference type="Proteomes" id="UP000502665">
    <property type="component" value="Chromosome"/>
</dbReference>
<organism evidence="1 2">
    <name type="scientific">Streptomyces asoensis</name>
    <dbReference type="NCBI Taxonomy" id="249586"/>
    <lineage>
        <taxon>Bacteria</taxon>
        <taxon>Bacillati</taxon>
        <taxon>Actinomycetota</taxon>
        <taxon>Actinomycetes</taxon>
        <taxon>Kitasatosporales</taxon>
        <taxon>Streptomycetaceae</taxon>
        <taxon>Streptomyces</taxon>
    </lineage>
</organism>
<gene>
    <name evidence="1" type="ORF">G9272_43665</name>
</gene>
<name>A0A6M4X0L8_9ACTN</name>
<keyword evidence="2" id="KW-1185">Reference proteome</keyword>
<evidence type="ECO:0000313" key="2">
    <source>
        <dbReference type="Proteomes" id="UP000502665"/>
    </source>
</evidence>
<proteinExistence type="predicted"/>
<dbReference type="AlphaFoldDB" id="A0A6M4X0L8"/>
<accession>A0A6M4X0L8</accession>
<sequence length="164" mass="17767">MDMRQVLTDYATTGGVGVLRPRTTLDAVTEVLGPPVEADYFLHPKGTWPRTFVYGDVRLEVCGCREIFRVALSTWTGTVDVPTGRRGETVTLASEVTFGELEELLGAAGVEGEMRTFPTLTDQLTVVVGEYPQGVDYTFVVPDSAAPDSATLHSVIAKDLDHTC</sequence>
<protein>
    <submittedName>
        <fullName evidence="1">Uncharacterized protein</fullName>
    </submittedName>
</protein>